<evidence type="ECO:0000256" key="1">
    <source>
        <dbReference type="ARBA" id="ARBA00022737"/>
    </source>
</evidence>
<dbReference type="GO" id="GO:1901135">
    <property type="term" value="P:carbohydrate derivative metabolic process"/>
    <property type="evidence" value="ECO:0007669"/>
    <property type="project" value="InterPro"/>
</dbReference>
<dbReference type="RefSeq" id="WP_062417245.1">
    <property type="nucleotide sequence ID" value="NZ_DF967974.1"/>
</dbReference>
<comment type="caution">
    <text evidence="3">The sequence shown here is derived from an EMBL/GenBank/DDBJ whole genome shotgun (WGS) entry which is preliminary data.</text>
</comment>
<dbReference type="OrthoDB" id="9782098at2"/>
<dbReference type="GO" id="GO:0008483">
    <property type="term" value="F:transaminase activity"/>
    <property type="evidence" value="ECO:0007669"/>
    <property type="project" value="UniProtKB-KW"/>
</dbReference>
<dbReference type="InterPro" id="IPR035466">
    <property type="entry name" value="GlmS/AgaS_SIS"/>
</dbReference>
<dbReference type="InterPro" id="IPR035490">
    <property type="entry name" value="GlmS/FrlB_SIS"/>
</dbReference>
<keyword evidence="3" id="KW-0808">Transferase</keyword>
<dbReference type="SUPFAM" id="SSF53697">
    <property type="entry name" value="SIS domain"/>
    <property type="match status" value="1"/>
</dbReference>
<proteinExistence type="predicted"/>
<dbReference type="EMBL" id="LGCM01000023">
    <property type="protein sequence ID" value="KPL85798.1"/>
    <property type="molecule type" value="Genomic_DNA"/>
</dbReference>
<evidence type="ECO:0000313" key="4">
    <source>
        <dbReference type="Proteomes" id="UP000050501"/>
    </source>
</evidence>
<gene>
    <name evidence="3" type="ORF">ADN01_05635</name>
</gene>
<dbReference type="Gene3D" id="3.40.50.10490">
    <property type="entry name" value="Glucose-6-phosphate isomerase like protein, domain 1"/>
    <property type="match status" value="2"/>
</dbReference>
<organism evidence="3 4">
    <name type="scientific">Levilinea saccharolytica</name>
    <dbReference type="NCBI Taxonomy" id="229921"/>
    <lineage>
        <taxon>Bacteria</taxon>
        <taxon>Bacillati</taxon>
        <taxon>Chloroflexota</taxon>
        <taxon>Anaerolineae</taxon>
        <taxon>Anaerolineales</taxon>
        <taxon>Anaerolineaceae</taxon>
        <taxon>Levilinea</taxon>
    </lineage>
</organism>
<keyword evidence="1" id="KW-0677">Repeat</keyword>
<evidence type="ECO:0000313" key="3">
    <source>
        <dbReference type="EMBL" id="KPL85798.1"/>
    </source>
</evidence>
<dbReference type="CDD" id="cd05009">
    <property type="entry name" value="SIS_GlmS_GlmD_2"/>
    <property type="match status" value="1"/>
</dbReference>
<dbReference type="InterPro" id="IPR001347">
    <property type="entry name" value="SIS_dom"/>
</dbReference>
<dbReference type="Pfam" id="PF01380">
    <property type="entry name" value="SIS"/>
    <property type="match status" value="2"/>
</dbReference>
<name>A0A0P6YKQ5_9CHLR</name>
<dbReference type="Proteomes" id="UP000050501">
    <property type="component" value="Unassembled WGS sequence"/>
</dbReference>
<feature type="domain" description="SIS" evidence="2">
    <location>
        <begin position="194"/>
        <end position="335"/>
    </location>
</feature>
<dbReference type="PANTHER" id="PTHR10937:SF8">
    <property type="entry name" value="AMINOTRANSFERASE-RELATED"/>
    <property type="match status" value="1"/>
</dbReference>
<reference evidence="3 4" key="1">
    <citation type="submission" date="2015-07" db="EMBL/GenBank/DDBJ databases">
        <title>Genome sequence of Levilinea saccharolytica DSM 16555.</title>
        <authorList>
            <person name="Hemp J."/>
            <person name="Ward L.M."/>
            <person name="Pace L.A."/>
            <person name="Fischer W.W."/>
        </authorList>
    </citation>
    <scope>NUCLEOTIDE SEQUENCE [LARGE SCALE GENOMIC DNA]</scope>
    <source>
        <strain evidence="3 4">KIBI-1</strain>
    </source>
</reference>
<dbReference type="AlphaFoldDB" id="A0A0P6YKQ5"/>
<keyword evidence="3" id="KW-0032">Aminotransferase</keyword>
<evidence type="ECO:0000259" key="2">
    <source>
        <dbReference type="PROSITE" id="PS51464"/>
    </source>
</evidence>
<dbReference type="PATRIC" id="fig|229921.5.peg.1990"/>
<protein>
    <submittedName>
        <fullName evidence="3">Glucosamine--fructose-6-phosphate aminotransferase</fullName>
    </submittedName>
</protein>
<dbReference type="STRING" id="229921.ADN01_05635"/>
<accession>A0A0P6YKQ5</accession>
<feature type="domain" description="SIS" evidence="2">
    <location>
        <begin position="28"/>
        <end position="170"/>
    </location>
</feature>
<keyword evidence="4" id="KW-1185">Reference proteome</keyword>
<dbReference type="GO" id="GO:0097367">
    <property type="term" value="F:carbohydrate derivative binding"/>
    <property type="evidence" value="ECO:0007669"/>
    <property type="project" value="InterPro"/>
</dbReference>
<dbReference type="CDD" id="cd05008">
    <property type="entry name" value="SIS_GlmS_GlmD_1"/>
    <property type="match status" value="1"/>
</dbReference>
<dbReference type="PROSITE" id="PS51464">
    <property type="entry name" value="SIS"/>
    <property type="match status" value="2"/>
</dbReference>
<dbReference type="InterPro" id="IPR046348">
    <property type="entry name" value="SIS_dom_sf"/>
</dbReference>
<sequence length="345" mass="37609">MGLHAEIFEQPACLERLLRTQRGAVEAVARAIGERDIRFAFLAARGTSDNAGRYANYLWGAANALPLALAAPSLFTYYQQPPRLRNALVVGISQSGQSPDIVSVVSEGRRQGNLTLAITNAPDSPLAQAADFVLDIQAGPEQAVAATKTYTAQLMAIAMLSTALQGDAARWAELERAADWAAQALLLEPAVEQAAQRYRYMQQCVVLGRGYNYATAFEWALKLKELTYVEAESFSSADFQHGPVAMVARGFPVMAAAPQGKVFASMLETLTHLRQDLQAELVVVSNAPQALRLAQTALPLPEDLPEWLSPLVSILPAQLFCYHLTRAKGYDTENPRTIRKVTETH</sequence>
<dbReference type="PANTHER" id="PTHR10937">
    <property type="entry name" value="GLUCOSAMINE--FRUCTOSE-6-PHOSPHATE AMINOTRANSFERASE, ISOMERIZING"/>
    <property type="match status" value="1"/>
</dbReference>